<feature type="domain" description="AAA" evidence="11">
    <location>
        <begin position="585"/>
        <end position="714"/>
    </location>
</feature>
<dbReference type="RefSeq" id="WP_206577536.1">
    <property type="nucleotide sequence ID" value="NZ_JAFKCT010000002.1"/>
</dbReference>
<evidence type="ECO:0000256" key="5">
    <source>
        <dbReference type="ARBA" id="ARBA00022777"/>
    </source>
</evidence>
<feature type="transmembrane region" description="Helical" evidence="10">
    <location>
        <begin position="32"/>
        <end position="55"/>
    </location>
</feature>
<keyword evidence="13" id="KW-1185">Reference proteome</keyword>
<comment type="catalytic activity">
    <reaction evidence="8">
        <text>L-tyrosyl-[protein] + ATP = O-phospho-L-tyrosyl-[protein] + ADP + H(+)</text>
        <dbReference type="Rhea" id="RHEA:10596"/>
        <dbReference type="Rhea" id="RHEA-COMP:10136"/>
        <dbReference type="Rhea" id="RHEA-COMP:20101"/>
        <dbReference type="ChEBI" id="CHEBI:15378"/>
        <dbReference type="ChEBI" id="CHEBI:30616"/>
        <dbReference type="ChEBI" id="CHEBI:46858"/>
        <dbReference type="ChEBI" id="CHEBI:61978"/>
        <dbReference type="ChEBI" id="CHEBI:456216"/>
        <dbReference type="EC" id="2.7.10.2"/>
    </reaction>
</comment>
<evidence type="ECO:0000256" key="2">
    <source>
        <dbReference type="ARBA" id="ARBA00011903"/>
    </source>
</evidence>
<organism evidence="12 13">
    <name type="scientific">Algoriphagus oliviformis</name>
    <dbReference type="NCBI Taxonomy" id="2811231"/>
    <lineage>
        <taxon>Bacteria</taxon>
        <taxon>Pseudomonadati</taxon>
        <taxon>Bacteroidota</taxon>
        <taxon>Cytophagia</taxon>
        <taxon>Cytophagales</taxon>
        <taxon>Cyclobacteriaceae</taxon>
        <taxon>Algoriphagus</taxon>
    </lineage>
</organism>
<dbReference type="PANTHER" id="PTHR32309:SF13">
    <property type="entry name" value="FERRIC ENTEROBACTIN TRANSPORT PROTEIN FEPE"/>
    <property type="match status" value="1"/>
</dbReference>
<keyword evidence="4" id="KW-0547">Nucleotide-binding</keyword>
<dbReference type="SUPFAM" id="SSF52540">
    <property type="entry name" value="P-loop containing nucleoside triphosphate hydrolases"/>
    <property type="match status" value="1"/>
</dbReference>
<dbReference type="InterPro" id="IPR050445">
    <property type="entry name" value="Bact_polysacc_biosynth/exp"/>
</dbReference>
<comment type="caution">
    <text evidence="12">The sequence shown here is derived from an EMBL/GenBank/DDBJ whole genome shotgun (WGS) entry which is preliminary data.</text>
</comment>
<dbReference type="InterPro" id="IPR027417">
    <property type="entry name" value="P-loop_NTPase"/>
</dbReference>
<feature type="coiled-coil region" evidence="9">
    <location>
        <begin position="282"/>
        <end position="346"/>
    </location>
</feature>
<keyword evidence="5" id="KW-0418">Kinase</keyword>
<dbReference type="InterPro" id="IPR025669">
    <property type="entry name" value="AAA_dom"/>
</dbReference>
<evidence type="ECO:0000256" key="8">
    <source>
        <dbReference type="ARBA" id="ARBA00051245"/>
    </source>
</evidence>
<dbReference type="Proteomes" id="UP000664317">
    <property type="component" value="Unassembled WGS sequence"/>
</dbReference>
<accession>A0ABS3C0Y2</accession>
<name>A0ABS3C0Y2_9BACT</name>
<dbReference type="EC" id="2.7.10.2" evidence="2"/>
<dbReference type="CDD" id="cd05387">
    <property type="entry name" value="BY-kinase"/>
    <property type="match status" value="1"/>
</dbReference>
<protein>
    <recommendedName>
        <fullName evidence="2">non-specific protein-tyrosine kinase</fullName>
        <ecNumber evidence="2">2.7.10.2</ecNumber>
    </recommendedName>
</protein>
<evidence type="ECO:0000256" key="9">
    <source>
        <dbReference type="SAM" id="Coils"/>
    </source>
</evidence>
<dbReference type="PANTHER" id="PTHR32309">
    <property type="entry name" value="TYROSINE-PROTEIN KINASE"/>
    <property type="match status" value="1"/>
</dbReference>
<keyword evidence="10" id="KW-1133">Transmembrane helix</keyword>
<dbReference type="Gene3D" id="3.40.50.300">
    <property type="entry name" value="P-loop containing nucleotide triphosphate hydrolases"/>
    <property type="match status" value="1"/>
</dbReference>
<keyword evidence="6" id="KW-0067">ATP-binding</keyword>
<evidence type="ECO:0000313" key="12">
    <source>
        <dbReference type="EMBL" id="MBN7810763.1"/>
    </source>
</evidence>
<keyword evidence="10" id="KW-0472">Membrane</keyword>
<evidence type="ECO:0000259" key="11">
    <source>
        <dbReference type="Pfam" id="PF13614"/>
    </source>
</evidence>
<evidence type="ECO:0000256" key="1">
    <source>
        <dbReference type="ARBA" id="ARBA00007316"/>
    </source>
</evidence>
<keyword evidence="3" id="KW-0808">Transferase</keyword>
<sequence length="771" mass="87770">MKASDVLLDGFFQKDSTNPRAVKQSMNYYLRYWKWFVLSMLLCFTAAFVFLYYFVPVYRVGGAIMLKDDSKGSRFFENPVVGELEDFKSSQLTENEVDVLGSYELIYEVVDKLNYYNLYYSKGDFGKLEAIPDSQLPFYFNVSEVFYNRTEPVGDWTIDAIQGDVIRFTVDGSQKTIQFGQTIKTDFGVFVFEKNELTESYTNFPLVIKFHNKHELAGLFSIGLKIEPKDKNSSVIYISLDTSFPERGVAAVDGLVDTYNKNALEDKKEVVLSTLSFLDSQLYQLTADLAVIQRNIEQFKNRRNVVDIENDSKLYQENAVEVTKQLAEYQNQLDILTNLQADLQANSEKSITLGPLSSNDPALLGMIQDFNQELNRLLRLRASLLPENPVYVNSQTSLNNFREKIDNHIKNRISALEITLRNAETTTTTFSRKSNSGPMLQREFEVLTRDLEIKKEHYLYLIKKREETSLYLASVPTSHSKSINRAGFSPTPISPKPSIIYSITLLLSLIAPFGYLFVKRSMDEKLEDKSAISNLSVNMLGELSEIPKKDRGMLMIEDPRNPIAEQLRYVRTSYSLHSERNKSQVVLITSTVSGEGKTFFALNFAKSLALTGKKVAVLSYDLRKPQTNSKLVDAKGLSLTSFLSDKTISVESMLDSGMPMDGFTFFQSGKVPKNPGELIIDERNRELIDRLRDQYDYVIIDSSPVGQVADALALVPLVDRTIYIMRYNWTTKQDIEFFQQLNQEEKLVNPLIVLNGCKVGQGYGYGYYQTS</sequence>
<proteinExistence type="inferred from homology"/>
<comment type="similarity">
    <text evidence="1">Belongs to the CpsD/CapB family.</text>
</comment>
<evidence type="ECO:0000256" key="10">
    <source>
        <dbReference type="SAM" id="Phobius"/>
    </source>
</evidence>
<gene>
    <name evidence="12" type="ORF">J0A68_07345</name>
</gene>
<keyword evidence="7" id="KW-0829">Tyrosine-protein kinase</keyword>
<evidence type="ECO:0000256" key="7">
    <source>
        <dbReference type="ARBA" id="ARBA00023137"/>
    </source>
</evidence>
<evidence type="ECO:0000313" key="13">
    <source>
        <dbReference type="Proteomes" id="UP000664317"/>
    </source>
</evidence>
<dbReference type="EMBL" id="JAFKCT010000002">
    <property type="protein sequence ID" value="MBN7810763.1"/>
    <property type="molecule type" value="Genomic_DNA"/>
</dbReference>
<keyword evidence="10" id="KW-0812">Transmembrane</keyword>
<reference evidence="12 13" key="1">
    <citation type="submission" date="2021-03" db="EMBL/GenBank/DDBJ databases">
        <title>novel species isolated from a fishpond in China.</title>
        <authorList>
            <person name="Lu H."/>
            <person name="Cai Z."/>
        </authorList>
    </citation>
    <scope>NUCLEOTIDE SEQUENCE [LARGE SCALE GENOMIC DNA]</scope>
    <source>
        <strain evidence="12 13">H41</strain>
    </source>
</reference>
<dbReference type="Pfam" id="PF13614">
    <property type="entry name" value="AAA_31"/>
    <property type="match status" value="1"/>
</dbReference>
<evidence type="ECO:0000256" key="6">
    <source>
        <dbReference type="ARBA" id="ARBA00022840"/>
    </source>
</evidence>
<dbReference type="InterPro" id="IPR005702">
    <property type="entry name" value="Wzc-like_C"/>
</dbReference>
<evidence type="ECO:0000256" key="3">
    <source>
        <dbReference type="ARBA" id="ARBA00022679"/>
    </source>
</evidence>
<evidence type="ECO:0000256" key="4">
    <source>
        <dbReference type="ARBA" id="ARBA00022741"/>
    </source>
</evidence>
<keyword evidence="9" id="KW-0175">Coiled coil</keyword>